<evidence type="ECO:0000256" key="1">
    <source>
        <dbReference type="ARBA" id="ARBA00004370"/>
    </source>
</evidence>
<feature type="domain" description="Cytochrome b561" evidence="7">
    <location>
        <begin position="1"/>
        <end position="86"/>
    </location>
</feature>
<keyword evidence="2" id="KW-0813">Transport</keyword>
<dbReference type="EMBL" id="JBBWWQ010000008">
    <property type="protein sequence ID" value="KAK8941362.1"/>
    <property type="molecule type" value="Genomic_DNA"/>
</dbReference>
<keyword evidence="4" id="KW-0249">Electron transport</keyword>
<reference evidence="8 9" key="1">
    <citation type="journal article" date="2022" name="Nat. Plants">
        <title>Genomes of leafy and leafless Platanthera orchids illuminate the evolution of mycoheterotrophy.</title>
        <authorList>
            <person name="Li M.H."/>
            <person name="Liu K.W."/>
            <person name="Li Z."/>
            <person name="Lu H.C."/>
            <person name="Ye Q.L."/>
            <person name="Zhang D."/>
            <person name="Wang J.Y."/>
            <person name="Li Y.F."/>
            <person name="Zhong Z.M."/>
            <person name="Liu X."/>
            <person name="Yu X."/>
            <person name="Liu D.K."/>
            <person name="Tu X.D."/>
            <person name="Liu B."/>
            <person name="Hao Y."/>
            <person name="Liao X.Y."/>
            <person name="Jiang Y.T."/>
            <person name="Sun W.H."/>
            <person name="Chen J."/>
            <person name="Chen Y.Q."/>
            <person name="Ai Y."/>
            <person name="Zhai J.W."/>
            <person name="Wu S.S."/>
            <person name="Zhou Z."/>
            <person name="Hsiao Y.Y."/>
            <person name="Wu W.L."/>
            <person name="Chen Y.Y."/>
            <person name="Lin Y.F."/>
            <person name="Hsu J.L."/>
            <person name="Li C.Y."/>
            <person name="Wang Z.W."/>
            <person name="Zhao X."/>
            <person name="Zhong W.Y."/>
            <person name="Ma X.K."/>
            <person name="Ma L."/>
            <person name="Huang J."/>
            <person name="Chen G.Z."/>
            <person name="Huang M.Z."/>
            <person name="Huang L."/>
            <person name="Peng D.H."/>
            <person name="Luo Y.B."/>
            <person name="Zou S.Q."/>
            <person name="Chen S.P."/>
            <person name="Lan S."/>
            <person name="Tsai W.C."/>
            <person name="Van de Peer Y."/>
            <person name="Liu Z.J."/>
        </authorList>
    </citation>
    <scope>NUCLEOTIDE SEQUENCE [LARGE SCALE GENOMIC DNA]</scope>
    <source>
        <strain evidence="8">Lor287</strain>
    </source>
</reference>
<evidence type="ECO:0000313" key="9">
    <source>
        <dbReference type="Proteomes" id="UP001418222"/>
    </source>
</evidence>
<dbReference type="AlphaFoldDB" id="A0AAP0BJR5"/>
<evidence type="ECO:0000256" key="6">
    <source>
        <dbReference type="ARBA" id="ARBA00023136"/>
    </source>
</evidence>
<comment type="caution">
    <text evidence="8">The sequence shown here is derived from an EMBL/GenBank/DDBJ whole genome shotgun (WGS) entry which is preliminary data.</text>
</comment>
<dbReference type="Proteomes" id="UP001418222">
    <property type="component" value="Unassembled WGS sequence"/>
</dbReference>
<evidence type="ECO:0000259" key="7">
    <source>
        <dbReference type="SMART" id="SM00665"/>
    </source>
</evidence>
<dbReference type="SMART" id="SM00665">
    <property type="entry name" value="B561"/>
    <property type="match status" value="1"/>
</dbReference>
<protein>
    <recommendedName>
        <fullName evidence="7">Cytochrome b561 domain-containing protein</fullName>
    </recommendedName>
</protein>
<keyword evidence="5" id="KW-1133">Transmembrane helix</keyword>
<proteinExistence type="predicted"/>
<dbReference type="GO" id="GO:0016020">
    <property type="term" value="C:membrane"/>
    <property type="evidence" value="ECO:0007669"/>
    <property type="project" value="UniProtKB-SubCell"/>
</dbReference>
<keyword evidence="6" id="KW-0472">Membrane</keyword>
<organism evidence="8 9">
    <name type="scientific">Platanthera zijinensis</name>
    <dbReference type="NCBI Taxonomy" id="2320716"/>
    <lineage>
        <taxon>Eukaryota</taxon>
        <taxon>Viridiplantae</taxon>
        <taxon>Streptophyta</taxon>
        <taxon>Embryophyta</taxon>
        <taxon>Tracheophyta</taxon>
        <taxon>Spermatophyta</taxon>
        <taxon>Magnoliopsida</taxon>
        <taxon>Liliopsida</taxon>
        <taxon>Asparagales</taxon>
        <taxon>Orchidaceae</taxon>
        <taxon>Orchidoideae</taxon>
        <taxon>Orchideae</taxon>
        <taxon>Orchidinae</taxon>
        <taxon>Platanthera</taxon>
    </lineage>
</organism>
<dbReference type="PANTHER" id="PTHR23130">
    <property type="entry name" value="CYTOCHROME B561 AND DOMON DOMAIN-CONTAINING PROTEIN"/>
    <property type="match status" value="1"/>
</dbReference>
<evidence type="ECO:0000256" key="3">
    <source>
        <dbReference type="ARBA" id="ARBA00022692"/>
    </source>
</evidence>
<evidence type="ECO:0000256" key="5">
    <source>
        <dbReference type="ARBA" id="ARBA00022989"/>
    </source>
</evidence>
<name>A0AAP0BJR5_9ASPA</name>
<accession>A0AAP0BJR5</accession>
<dbReference type="PANTHER" id="PTHR23130:SF167">
    <property type="entry name" value="CYTOCHROME B561 AND DOMON DOMAIN-CONTAINING PROTEIN"/>
    <property type="match status" value="1"/>
</dbReference>
<gene>
    <name evidence="8" type="ORF">KSP39_PZI010638</name>
</gene>
<dbReference type="CDD" id="cd08760">
    <property type="entry name" value="Cyt_b561_FRRS1_like"/>
    <property type="match status" value="1"/>
</dbReference>
<keyword evidence="9" id="KW-1185">Reference proteome</keyword>
<evidence type="ECO:0000313" key="8">
    <source>
        <dbReference type="EMBL" id="KAK8941362.1"/>
    </source>
</evidence>
<dbReference type="Gene3D" id="1.20.120.1770">
    <property type="match status" value="1"/>
</dbReference>
<keyword evidence="3" id="KW-0812">Transmembrane</keyword>
<comment type="subcellular location">
    <subcellularLocation>
        <location evidence="1">Membrane</location>
    </subcellularLocation>
</comment>
<evidence type="ECO:0000256" key="2">
    <source>
        <dbReference type="ARBA" id="ARBA00022448"/>
    </source>
</evidence>
<sequence length="184" mass="20455">MPIGVIISRYLRVFKSADLAWFYLHAACQSSAYIIEVAGWGVVLKLGSDSKGITYHPHRNIGIALFCLATLQGGDCRQDREQVFALYLAQPLIPEQVIIGTPGGQLTPLMVGFNSSGEEEKFPATPSKIHPPPPWSRMAFNDHKWPFSPHPSSSSSGGLKSFKRLRGVVYIFHLKETRYLTVQL</sequence>
<dbReference type="InterPro" id="IPR006593">
    <property type="entry name" value="Cyt_b561/ferric_Rdtase_TM"/>
</dbReference>
<evidence type="ECO:0000256" key="4">
    <source>
        <dbReference type="ARBA" id="ARBA00022982"/>
    </source>
</evidence>